<accession>A0AA35P4J3</accession>
<proteinExistence type="predicted"/>
<dbReference type="Proteomes" id="UP001178461">
    <property type="component" value="Chromosome 5"/>
</dbReference>
<feature type="region of interest" description="Disordered" evidence="1">
    <location>
        <begin position="161"/>
        <end position="186"/>
    </location>
</feature>
<name>A0AA35P4J3_9SAUR</name>
<reference evidence="2" key="1">
    <citation type="submission" date="2022-12" db="EMBL/GenBank/DDBJ databases">
        <authorList>
            <person name="Alioto T."/>
            <person name="Alioto T."/>
            <person name="Gomez Garrido J."/>
        </authorList>
    </citation>
    <scope>NUCLEOTIDE SEQUENCE</scope>
</reference>
<keyword evidence="3" id="KW-1185">Reference proteome</keyword>
<dbReference type="AlphaFoldDB" id="A0AA35P4J3"/>
<evidence type="ECO:0000313" key="2">
    <source>
        <dbReference type="EMBL" id="CAI5775376.1"/>
    </source>
</evidence>
<evidence type="ECO:0000256" key="1">
    <source>
        <dbReference type="SAM" id="MobiDB-lite"/>
    </source>
</evidence>
<dbReference type="PANTHER" id="PTHR46601">
    <property type="entry name" value="ULP_PROTEASE DOMAIN-CONTAINING PROTEIN"/>
    <property type="match status" value="1"/>
</dbReference>
<dbReference type="PANTHER" id="PTHR46601:SF1">
    <property type="entry name" value="ADF-H DOMAIN-CONTAINING PROTEIN"/>
    <property type="match status" value="1"/>
</dbReference>
<gene>
    <name evidence="2" type="ORF">PODLI_1B021144</name>
</gene>
<sequence>MISSHCIVSDDLKHDVNMVYKTQEIVLKYIKDNFPHIKQIHYFSDGCAARYKNKFSFLNLCHHQEDFQINAQWSFFATSLGNSECDDIGGTTKRLARKESLQIPLDKQSTIPKTFLDFCDKKMEKVKFHYIAREDIDIIRSSLETCFRDMRTVPGTHSFHNFKPLNSTGTTEARRMSIDKEPSLLT</sequence>
<protein>
    <submittedName>
        <fullName evidence="2">Uncharacterized protein</fullName>
    </submittedName>
</protein>
<dbReference type="EMBL" id="OX395130">
    <property type="protein sequence ID" value="CAI5775376.1"/>
    <property type="molecule type" value="Genomic_DNA"/>
</dbReference>
<organism evidence="2 3">
    <name type="scientific">Podarcis lilfordi</name>
    <name type="common">Lilford's wall lizard</name>
    <dbReference type="NCBI Taxonomy" id="74358"/>
    <lineage>
        <taxon>Eukaryota</taxon>
        <taxon>Metazoa</taxon>
        <taxon>Chordata</taxon>
        <taxon>Craniata</taxon>
        <taxon>Vertebrata</taxon>
        <taxon>Euteleostomi</taxon>
        <taxon>Lepidosauria</taxon>
        <taxon>Squamata</taxon>
        <taxon>Bifurcata</taxon>
        <taxon>Unidentata</taxon>
        <taxon>Episquamata</taxon>
        <taxon>Laterata</taxon>
        <taxon>Lacertibaenia</taxon>
        <taxon>Lacertidae</taxon>
        <taxon>Podarcis</taxon>
    </lineage>
</organism>
<feature type="compositionally biased region" description="Basic and acidic residues" evidence="1">
    <location>
        <begin position="172"/>
        <end position="186"/>
    </location>
</feature>
<evidence type="ECO:0000313" key="3">
    <source>
        <dbReference type="Proteomes" id="UP001178461"/>
    </source>
</evidence>